<reference evidence="3 4" key="1">
    <citation type="submission" date="2023-12" db="EMBL/GenBank/DDBJ databases">
        <title>Description of an unclassified Opitutus bacterium of Verrucomicrobiota.</title>
        <authorList>
            <person name="Zhang D.-F."/>
        </authorList>
    </citation>
    <scope>NUCLEOTIDE SEQUENCE [LARGE SCALE GENOMIC DNA]</scope>
    <source>
        <strain evidence="3 4">WL0086</strain>
    </source>
</reference>
<evidence type="ECO:0000313" key="4">
    <source>
        <dbReference type="Proteomes" id="UP000738431"/>
    </source>
</evidence>
<dbReference type="PANTHER" id="PTHR16026:SF0">
    <property type="entry name" value="CARTILAGE ACIDIC PROTEIN 1"/>
    <property type="match status" value="1"/>
</dbReference>
<dbReference type="EMBL" id="CP139781">
    <property type="protein sequence ID" value="WRQ86817.1"/>
    <property type="molecule type" value="Genomic_DNA"/>
</dbReference>
<gene>
    <name evidence="3" type="ORF">K1X11_018555</name>
</gene>
<proteinExistence type="predicted"/>
<accession>A0ABZ1C503</accession>
<dbReference type="SUPFAM" id="SSF69318">
    <property type="entry name" value="Integrin alpha N-terminal domain"/>
    <property type="match status" value="2"/>
</dbReference>
<evidence type="ECO:0000256" key="1">
    <source>
        <dbReference type="ARBA" id="ARBA00022729"/>
    </source>
</evidence>
<dbReference type="InterPro" id="IPR011519">
    <property type="entry name" value="UnbV_ASPIC"/>
</dbReference>
<dbReference type="Gene3D" id="2.130.10.130">
    <property type="entry name" value="Integrin alpha, N-terminal"/>
    <property type="match status" value="2"/>
</dbReference>
<protein>
    <submittedName>
        <fullName evidence="3">CRTAC1 family protein</fullName>
    </submittedName>
</protein>
<dbReference type="Pfam" id="PF13517">
    <property type="entry name" value="FG-GAP_3"/>
    <property type="match status" value="3"/>
</dbReference>
<dbReference type="PANTHER" id="PTHR16026">
    <property type="entry name" value="CARTILAGE ACIDIC PROTEIN 1"/>
    <property type="match status" value="1"/>
</dbReference>
<feature type="domain" description="ASPIC/UnbV" evidence="2">
    <location>
        <begin position="662"/>
        <end position="733"/>
    </location>
</feature>
<dbReference type="Proteomes" id="UP000738431">
    <property type="component" value="Chromosome"/>
</dbReference>
<organism evidence="3 4">
    <name type="scientific">Actomonas aquatica</name>
    <dbReference type="NCBI Taxonomy" id="2866162"/>
    <lineage>
        <taxon>Bacteria</taxon>
        <taxon>Pseudomonadati</taxon>
        <taxon>Verrucomicrobiota</taxon>
        <taxon>Opitutia</taxon>
        <taxon>Opitutales</taxon>
        <taxon>Opitutaceae</taxon>
        <taxon>Actomonas</taxon>
    </lineage>
</organism>
<dbReference type="InterPro" id="IPR013517">
    <property type="entry name" value="FG-GAP"/>
</dbReference>
<sequence>MTFYPGFRLSCPRFRVRRVRLGLGLGLLAIGAAFPPPALASSLAPSTQRMIERLQTLAETSSGETDVFFPGRAVADLEAQLAAATSLNQSLPLRIPYAQALLNDGHSTAALEQIQIFGRDFARSGASMDRQQIAELLQLKALCEFRLGEQANCLANHNADSCLLPLAGGAIHLDQTGSRAAIATYKQVLAQAPSPYAAWMLNLAHMTVGEYPEKVPERWRVPPEVFASDFPLPRFYDVAMAHGVAVDDLSGGVVMDDFDRDGDLDLMASAWGPYGQLRYFTNDGGGTFTERTGEAGLQGLTGGLNLIHGDYNNDGFVDVLILRGAWRGEEGRIPNSLLRNDGDGTFTDVTETAGLLSFHPTQTATWFDYDGDGWLDIFIGNESLEGNTEADPCELYRNNGDGTFTNLAATSGVDVVDWIKAVTAGDYNNDGRPDLYLSSLTGANRLLRNDGPVDPARPERGHRFTDVAAAAGVTEPGRSFPCWFFDYDNDGWLDILVTGYSIRNAGDVLADLLQSPHRGEEARLYRNRGDGTFAEVSAATGLDRILHTMGSNFGDIDNDGWLDFYVGTGDPNLGTVIPNLMFRNDAGRRFQDVTTAGGFGQLQKGHAIAFGDLNHDGQPDIYSVVGGAFAGDHYPNQLFANPGFDHAWLKLRLHGQTSNRLGVGSRILVTVDTPAGPRSIHRVVTSGGTFGSNPLTETIIGLGDATAIKEVAIRWAGSDHRQTLTDLQLNRIYRITEAAGADVVASPPAFEWQREDNGATGGHRHGHFH</sequence>
<dbReference type="Pfam" id="PF07593">
    <property type="entry name" value="UnbV_ASPIC"/>
    <property type="match status" value="1"/>
</dbReference>
<evidence type="ECO:0000313" key="3">
    <source>
        <dbReference type="EMBL" id="WRQ86817.1"/>
    </source>
</evidence>
<dbReference type="RefSeq" id="WP_221030652.1">
    <property type="nucleotide sequence ID" value="NZ_CP139781.1"/>
</dbReference>
<dbReference type="InterPro" id="IPR028994">
    <property type="entry name" value="Integrin_alpha_N"/>
</dbReference>
<keyword evidence="4" id="KW-1185">Reference proteome</keyword>
<keyword evidence="1" id="KW-0732">Signal</keyword>
<name>A0ABZ1C503_9BACT</name>
<evidence type="ECO:0000259" key="2">
    <source>
        <dbReference type="Pfam" id="PF07593"/>
    </source>
</evidence>
<dbReference type="InterPro" id="IPR027039">
    <property type="entry name" value="Crtac1"/>
</dbReference>